<evidence type="ECO:0000256" key="3">
    <source>
        <dbReference type="ARBA" id="ARBA00006728"/>
    </source>
</evidence>
<dbReference type="GO" id="GO:0005634">
    <property type="term" value="C:nucleus"/>
    <property type="evidence" value="ECO:0007669"/>
    <property type="project" value="UniProtKB-SubCell"/>
</dbReference>
<accession>A0A7I8KIE3</accession>
<evidence type="ECO:0000256" key="10">
    <source>
        <dbReference type="RuleBase" id="RU004549"/>
    </source>
</evidence>
<dbReference type="Pfam" id="PF02309">
    <property type="entry name" value="AUX_IAA"/>
    <property type="match status" value="2"/>
</dbReference>
<gene>
    <name evidence="13" type="ORF">SI8410_06007877</name>
</gene>
<dbReference type="InterPro" id="IPR033389">
    <property type="entry name" value="AUX/IAA_dom"/>
</dbReference>
<comment type="function">
    <text evidence="1 10">Aux/IAA proteins are short-lived transcriptional factors that function as repressors of early auxin response genes at low auxin concentrations.</text>
</comment>
<evidence type="ECO:0000256" key="1">
    <source>
        <dbReference type="ARBA" id="ARBA00002159"/>
    </source>
</evidence>
<keyword evidence="7 10" id="KW-0804">Transcription</keyword>
<dbReference type="PROSITE" id="PS51745">
    <property type="entry name" value="PB1"/>
    <property type="match status" value="1"/>
</dbReference>
<dbReference type="AlphaFoldDB" id="A0A7I8KIE3"/>
<dbReference type="GO" id="GO:0006355">
    <property type="term" value="P:regulation of DNA-templated transcription"/>
    <property type="evidence" value="ECO:0007669"/>
    <property type="project" value="InterPro"/>
</dbReference>
<evidence type="ECO:0000256" key="7">
    <source>
        <dbReference type="ARBA" id="ARBA00023163"/>
    </source>
</evidence>
<dbReference type="PANTHER" id="PTHR31734:SF87">
    <property type="entry name" value="AUXIN-RESPONSIVE PROTEIN IAA5"/>
    <property type="match status" value="1"/>
</dbReference>
<dbReference type="OrthoDB" id="1926344at2759"/>
<evidence type="ECO:0000256" key="6">
    <source>
        <dbReference type="ARBA" id="ARBA00023015"/>
    </source>
</evidence>
<comment type="similarity">
    <text evidence="3 10">Belongs to the Aux/IAA family.</text>
</comment>
<evidence type="ECO:0000313" key="13">
    <source>
        <dbReference type="EMBL" id="CAA7397212.1"/>
    </source>
</evidence>
<evidence type="ECO:0000313" key="14">
    <source>
        <dbReference type="Proteomes" id="UP000663760"/>
    </source>
</evidence>
<keyword evidence="6 10" id="KW-0805">Transcription regulation</keyword>
<feature type="region of interest" description="Disordered" evidence="11">
    <location>
        <begin position="1"/>
        <end position="33"/>
    </location>
</feature>
<feature type="region of interest" description="Disordered" evidence="11">
    <location>
        <begin position="51"/>
        <end position="73"/>
    </location>
</feature>
<keyword evidence="8 10" id="KW-0539">Nucleus</keyword>
<name>A0A7I8KIE3_SPIIN</name>
<evidence type="ECO:0000256" key="11">
    <source>
        <dbReference type="SAM" id="MobiDB-lite"/>
    </source>
</evidence>
<comment type="subcellular location">
    <subcellularLocation>
        <location evidence="2 10">Nucleus</location>
    </subcellularLocation>
</comment>
<keyword evidence="9 10" id="KW-0927">Auxin signaling pathway</keyword>
<evidence type="ECO:0000256" key="8">
    <source>
        <dbReference type="ARBA" id="ARBA00023242"/>
    </source>
</evidence>
<dbReference type="InterPro" id="IPR053793">
    <property type="entry name" value="PB1-like"/>
</dbReference>
<keyword evidence="5 10" id="KW-0678">Repressor</keyword>
<evidence type="ECO:0000256" key="9">
    <source>
        <dbReference type="ARBA" id="ARBA00023294"/>
    </source>
</evidence>
<evidence type="ECO:0000256" key="4">
    <source>
        <dbReference type="ARBA" id="ARBA00011726"/>
    </source>
</evidence>
<dbReference type="PANTHER" id="PTHR31734">
    <property type="entry name" value="AUXIN-RESPONSIVE PROTEIN IAA17"/>
    <property type="match status" value="1"/>
</dbReference>
<dbReference type="SUPFAM" id="SSF54277">
    <property type="entry name" value="CAD &amp; PB1 domains"/>
    <property type="match status" value="1"/>
</dbReference>
<comment type="subunit">
    <text evidence="4 10">Homodimers and heterodimers.</text>
</comment>
<evidence type="ECO:0000256" key="5">
    <source>
        <dbReference type="ARBA" id="ARBA00022491"/>
    </source>
</evidence>
<organism evidence="13 14">
    <name type="scientific">Spirodela intermedia</name>
    <name type="common">Intermediate duckweed</name>
    <dbReference type="NCBI Taxonomy" id="51605"/>
    <lineage>
        <taxon>Eukaryota</taxon>
        <taxon>Viridiplantae</taxon>
        <taxon>Streptophyta</taxon>
        <taxon>Embryophyta</taxon>
        <taxon>Tracheophyta</taxon>
        <taxon>Spermatophyta</taxon>
        <taxon>Magnoliopsida</taxon>
        <taxon>Liliopsida</taxon>
        <taxon>Araceae</taxon>
        <taxon>Lemnoideae</taxon>
        <taxon>Spirodela</taxon>
    </lineage>
</organism>
<proteinExistence type="inferred from homology"/>
<dbReference type="InterPro" id="IPR003311">
    <property type="entry name" value="AUX_IAA"/>
</dbReference>
<protein>
    <recommendedName>
        <fullName evidence="10">Auxin-responsive protein</fullName>
    </recommendedName>
</protein>
<keyword evidence="14" id="KW-1185">Reference proteome</keyword>
<evidence type="ECO:0000256" key="2">
    <source>
        <dbReference type="ARBA" id="ARBA00004123"/>
    </source>
</evidence>
<evidence type="ECO:0000259" key="12">
    <source>
        <dbReference type="PROSITE" id="PS51745"/>
    </source>
</evidence>
<dbReference type="Proteomes" id="UP000663760">
    <property type="component" value="Chromosome 6"/>
</dbReference>
<dbReference type="GO" id="GO:0009734">
    <property type="term" value="P:auxin-activated signaling pathway"/>
    <property type="evidence" value="ECO:0007669"/>
    <property type="project" value="UniProtKB-UniRule"/>
</dbReference>
<feature type="domain" description="PB1" evidence="12">
    <location>
        <begin position="74"/>
        <end position="153"/>
    </location>
</feature>
<dbReference type="Gene3D" id="3.10.20.90">
    <property type="entry name" value="Phosphatidylinositol 3-kinase Catalytic Subunit, Chain A, domain 1"/>
    <property type="match status" value="1"/>
</dbReference>
<sequence length="165" mass="18550">MAGGEAIMTELRLGPPGAAPESEERRREKMKKRAFPAVGWPPVCSYRRRRATGDWGEKKKKKKKMEEEKKKKKKTYVKVSMDGAPFLRKLELDACEGYAGLTAAVDELFGVGGLAQNEFSLIYEDKEGDWLLVGDVPWKMFTATCKRLRSMKKSEGKITATSGRV</sequence>
<reference evidence="13" key="1">
    <citation type="submission" date="2020-02" db="EMBL/GenBank/DDBJ databases">
        <authorList>
            <person name="Scholz U."/>
            <person name="Mascher M."/>
            <person name="Fiebig A."/>
        </authorList>
    </citation>
    <scope>NUCLEOTIDE SEQUENCE</scope>
</reference>
<dbReference type="EMBL" id="LR746269">
    <property type="protein sequence ID" value="CAA7397212.1"/>
    <property type="molecule type" value="Genomic_DNA"/>
</dbReference>